<dbReference type="AlphaFoldDB" id="A0A0C5XBT5"/>
<proteinExistence type="predicted"/>
<evidence type="ECO:0000313" key="1">
    <source>
        <dbReference type="EMBL" id="AJR18765.1"/>
    </source>
</evidence>
<dbReference type="EMBL" id="CP009896">
    <property type="protein sequence ID" value="AJR18765.1"/>
    <property type="molecule type" value="Genomic_DNA"/>
</dbReference>
<keyword evidence="2" id="KW-1185">Reference proteome</keyword>
<reference evidence="1 2" key="1">
    <citation type="journal article" date="2015" name="Genome Announc.">
        <title>Complete Genome Sequence of Steroid-Transforming Nocardioides simplex VKM Ac-2033D.</title>
        <authorList>
            <person name="Shtratnikova V.Y."/>
            <person name="Schelkunov M.I."/>
            <person name="Pekov Y.A."/>
            <person name="Fokina V.V."/>
            <person name="Logacheva M.D."/>
            <person name="Sokolov S.L."/>
            <person name="Bragin E.Y."/>
            <person name="Ashapkin V.V."/>
            <person name="Donova M.V."/>
        </authorList>
    </citation>
    <scope>NUCLEOTIDE SEQUENCE [LARGE SCALE GENOMIC DNA]</scope>
    <source>
        <strain evidence="1 2">VKM Ac-2033D</strain>
    </source>
</reference>
<name>A0A0C5XBT5_NOCSI</name>
<sequence>MYGDSEIIRRRVSQLRDQGADVRALADELVARVEALGWTGRAGDAMRERVTDRASHLRIAADRHTGAADALADHAEAVDAVRDEIGATQTRVSALVADARGRIAAIARRNEAGDGPAITPDPLDETLAAFTPPPPGHRDWLDVDVPGLER</sequence>
<dbReference type="HOGENOM" id="CLU_1738618_0_0_11"/>
<dbReference type="InterPro" id="IPR049082">
    <property type="entry name" value="T7SS_signal"/>
</dbReference>
<dbReference type="STRING" id="2045.KR76_24520"/>
<organism evidence="1 2">
    <name type="scientific">Nocardioides simplex</name>
    <name type="common">Arthrobacter simplex</name>
    <dbReference type="NCBI Taxonomy" id="2045"/>
    <lineage>
        <taxon>Bacteria</taxon>
        <taxon>Bacillati</taxon>
        <taxon>Actinomycetota</taxon>
        <taxon>Actinomycetes</taxon>
        <taxon>Propionibacteriales</taxon>
        <taxon>Nocardioidaceae</taxon>
        <taxon>Pimelobacter</taxon>
    </lineage>
</organism>
<protein>
    <submittedName>
        <fullName evidence="1">Uncharacterized protein</fullName>
    </submittedName>
</protein>
<accession>A0A0C5XBT5</accession>
<gene>
    <name evidence="1" type="ORF">KR76_24520</name>
</gene>
<evidence type="ECO:0000313" key="2">
    <source>
        <dbReference type="Proteomes" id="UP000030300"/>
    </source>
</evidence>
<dbReference type="KEGG" id="psim:KR76_24520"/>
<dbReference type="OrthoDB" id="3790494at2"/>
<dbReference type="Pfam" id="PF21725">
    <property type="entry name" value="T7SS_signal"/>
    <property type="match status" value="1"/>
</dbReference>
<dbReference type="Proteomes" id="UP000030300">
    <property type="component" value="Chromosome"/>
</dbReference>